<organism evidence="2 3">
    <name type="scientific">Cellulophaga baltica</name>
    <dbReference type="NCBI Taxonomy" id="76594"/>
    <lineage>
        <taxon>Bacteria</taxon>
        <taxon>Pseudomonadati</taxon>
        <taxon>Bacteroidota</taxon>
        <taxon>Flavobacteriia</taxon>
        <taxon>Flavobacteriales</taxon>
        <taxon>Flavobacteriaceae</taxon>
        <taxon>Cellulophaga</taxon>
    </lineage>
</organism>
<accession>A0A1G7LWK0</accession>
<dbReference type="eggNOG" id="ENOG5030DQF">
    <property type="taxonomic scope" value="Bacteria"/>
</dbReference>
<dbReference type="EMBL" id="FNBD01000022">
    <property type="protein sequence ID" value="SDF53320.1"/>
    <property type="molecule type" value="Genomic_DNA"/>
</dbReference>
<proteinExistence type="predicted"/>
<gene>
    <name evidence="2" type="ORF">SAMN04487992_1227</name>
</gene>
<protein>
    <submittedName>
        <fullName evidence="2">Uncharacterized protein</fullName>
    </submittedName>
</protein>
<evidence type="ECO:0000256" key="1">
    <source>
        <dbReference type="SAM" id="Phobius"/>
    </source>
</evidence>
<keyword evidence="3" id="KW-1185">Reference proteome</keyword>
<name>A0A1G7LWK0_9FLAO</name>
<evidence type="ECO:0000313" key="2">
    <source>
        <dbReference type="EMBL" id="SDF53320.1"/>
    </source>
</evidence>
<dbReference type="Proteomes" id="UP000182114">
    <property type="component" value="Unassembled WGS sequence"/>
</dbReference>
<keyword evidence="1" id="KW-0812">Transmembrane</keyword>
<keyword evidence="1" id="KW-0472">Membrane</keyword>
<reference evidence="3" key="1">
    <citation type="submission" date="2016-10" db="EMBL/GenBank/DDBJ databases">
        <authorList>
            <person name="Varghese N."/>
            <person name="Submissions S."/>
        </authorList>
    </citation>
    <scope>NUCLEOTIDE SEQUENCE [LARGE SCALE GENOMIC DNA]</scope>
    <source>
        <strain evidence="3">DSM 24729</strain>
    </source>
</reference>
<keyword evidence="1" id="KW-1133">Transmembrane helix</keyword>
<sequence length="146" mass="17211">MHTSCNQEFVYLSNYMKIIVSMSMSFLFLFQGMAANMEVCEQIEEISHFIAHFQDHKQNEGYSFFEYVYEDYINDDGKPDNHHQESDHEDAPLHTSHQCCQHFVFFAPFQPTLINDGSSEEQNQINSYTFNINSRYLESLFQPPKV</sequence>
<evidence type="ECO:0000313" key="3">
    <source>
        <dbReference type="Proteomes" id="UP000182114"/>
    </source>
</evidence>
<feature type="transmembrane region" description="Helical" evidence="1">
    <location>
        <begin position="12"/>
        <end position="30"/>
    </location>
</feature>
<dbReference type="AlphaFoldDB" id="A0A1G7LWK0"/>